<dbReference type="OrthoDB" id="1285137at2759"/>
<protein>
    <submittedName>
        <fullName evidence="7">Premnaspirodiene oxygenase-like</fullName>
    </submittedName>
</protein>
<evidence type="ECO:0000256" key="3">
    <source>
        <dbReference type="ARBA" id="ARBA00022723"/>
    </source>
</evidence>
<dbReference type="GO" id="GO:0020037">
    <property type="term" value="F:heme binding"/>
    <property type="evidence" value="ECO:0007669"/>
    <property type="project" value="InterPro"/>
</dbReference>
<dbReference type="GO" id="GO:0004497">
    <property type="term" value="F:monooxygenase activity"/>
    <property type="evidence" value="ECO:0007669"/>
    <property type="project" value="UniProtKB-KW"/>
</dbReference>
<keyword evidence="3" id="KW-0479">Metal-binding</keyword>
<dbReference type="GO" id="GO:0005506">
    <property type="term" value="F:iron ion binding"/>
    <property type="evidence" value="ECO:0007669"/>
    <property type="project" value="InterPro"/>
</dbReference>
<dbReference type="Proteomes" id="UP000594638">
    <property type="component" value="Unassembled WGS sequence"/>
</dbReference>
<evidence type="ECO:0000256" key="2">
    <source>
        <dbReference type="ARBA" id="ARBA00022617"/>
    </source>
</evidence>
<evidence type="ECO:0000256" key="5">
    <source>
        <dbReference type="ARBA" id="ARBA00023004"/>
    </source>
</evidence>
<keyword evidence="6" id="KW-0503">Monooxygenase</keyword>
<dbReference type="PANTHER" id="PTHR47953">
    <property type="entry name" value="OS08G0105600 PROTEIN"/>
    <property type="match status" value="1"/>
</dbReference>
<name>A0A8S0RJ35_OLEEU</name>
<dbReference type="GO" id="GO:0016705">
    <property type="term" value="F:oxidoreductase activity, acting on paired donors, with incorporation or reduction of molecular oxygen"/>
    <property type="evidence" value="ECO:0007669"/>
    <property type="project" value="InterPro"/>
</dbReference>
<evidence type="ECO:0000313" key="9">
    <source>
        <dbReference type="Proteomes" id="UP000594638"/>
    </source>
</evidence>
<dbReference type="EMBL" id="CACTIH010003626">
    <property type="protein sequence ID" value="CAA2979159.1"/>
    <property type="molecule type" value="Genomic_DNA"/>
</dbReference>
<dbReference type="Gramene" id="OE9A024735T1">
    <property type="protein sequence ID" value="OE9A024735C1"/>
    <property type="gene ID" value="OE9A024735"/>
</dbReference>
<dbReference type="InterPro" id="IPR036396">
    <property type="entry name" value="Cyt_P450_sf"/>
</dbReference>
<comment type="similarity">
    <text evidence="1">Belongs to the cytochrome P450 family.</text>
</comment>
<evidence type="ECO:0000256" key="4">
    <source>
        <dbReference type="ARBA" id="ARBA00023002"/>
    </source>
</evidence>
<organism evidence="7 9">
    <name type="scientific">Olea europaea subsp. europaea</name>
    <dbReference type="NCBI Taxonomy" id="158383"/>
    <lineage>
        <taxon>Eukaryota</taxon>
        <taxon>Viridiplantae</taxon>
        <taxon>Streptophyta</taxon>
        <taxon>Embryophyta</taxon>
        <taxon>Tracheophyta</taxon>
        <taxon>Spermatophyta</taxon>
        <taxon>Magnoliopsida</taxon>
        <taxon>eudicotyledons</taxon>
        <taxon>Gunneridae</taxon>
        <taxon>Pentapetalae</taxon>
        <taxon>asterids</taxon>
        <taxon>lamiids</taxon>
        <taxon>Lamiales</taxon>
        <taxon>Oleaceae</taxon>
        <taxon>Oleeae</taxon>
        <taxon>Olea</taxon>
    </lineage>
</organism>
<keyword evidence="4" id="KW-0560">Oxidoreductase</keyword>
<accession>A0A8S0RJ35</accession>
<sequence length="73" mass="7965">MLQDQGWIIKVYGFNVNSSRVKENGELGIPINYDNIKAVISDMFSAGIDTSSSITDWAMVSEDAYSNSPSAKS</sequence>
<dbReference type="InterPro" id="IPR052306">
    <property type="entry name" value="CYP450_71D"/>
</dbReference>
<keyword evidence="2" id="KW-0349">Heme</keyword>
<dbReference type="EMBL" id="CACTIH010003626">
    <property type="protein sequence ID" value="CAA2979158.1"/>
    <property type="molecule type" value="Genomic_DNA"/>
</dbReference>
<comment type="caution">
    <text evidence="7">The sequence shown here is derived from an EMBL/GenBank/DDBJ whole genome shotgun (WGS) entry which is preliminary data.</text>
</comment>
<dbReference type="PANTHER" id="PTHR47953:SF16">
    <property type="entry name" value="CYTOCHROME P450 71D8"/>
    <property type="match status" value="1"/>
</dbReference>
<proteinExistence type="inferred from homology"/>
<dbReference type="Gramene" id="OE9A033173T1">
    <property type="protein sequence ID" value="OE9A033173C1"/>
    <property type="gene ID" value="OE9A033173"/>
</dbReference>
<gene>
    <name evidence="7" type="ORF">OLEA9_A024735</name>
    <name evidence="8" type="ORF">OLEA9_A033173</name>
</gene>
<reference evidence="7 9" key="1">
    <citation type="submission" date="2019-12" db="EMBL/GenBank/DDBJ databases">
        <authorList>
            <person name="Alioto T."/>
            <person name="Alioto T."/>
            <person name="Gomez Garrido J."/>
        </authorList>
    </citation>
    <scope>NUCLEOTIDE SEQUENCE [LARGE SCALE GENOMIC DNA]</scope>
</reference>
<keyword evidence="9" id="KW-1185">Reference proteome</keyword>
<dbReference type="AlphaFoldDB" id="A0A8S0RJ35"/>
<evidence type="ECO:0000256" key="6">
    <source>
        <dbReference type="ARBA" id="ARBA00023033"/>
    </source>
</evidence>
<evidence type="ECO:0000313" key="7">
    <source>
        <dbReference type="EMBL" id="CAA2979158.1"/>
    </source>
</evidence>
<dbReference type="SUPFAM" id="SSF48264">
    <property type="entry name" value="Cytochrome P450"/>
    <property type="match status" value="1"/>
</dbReference>
<evidence type="ECO:0000256" key="1">
    <source>
        <dbReference type="ARBA" id="ARBA00010617"/>
    </source>
</evidence>
<evidence type="ECO:0000313" key="8">
    <source>
        <dbReference type="EMBL" id="CAA2979159.1"/>
    </source>
</evidence>
<keyword evidence="5" id="KW-0408">Iron</keyword>